<dbReference type="AlphaFoldDB" id="A0A7V0Z6A8"/>
<keyword evidence="3" id="KW-0411">Iron-sulfur</keyword>
<comment type="caution">
    <text evidence="5">The sequence shown here is derived from an EMBL/GenBank/DDBJ whole genome shotgun (WGS) entry which is preliminary data.</text>
</comment>
<evidence type="ECO:0000259" key="4">
    <source>
        <dbReference type="PROSITE" id="PS51379"/>
    </source>
</evidence>
<dbReference type="EMBL" id="DSKY01000020">
    <property type="protein sequence ID" value="HDY59425.1"/>
    <property type="molecule type" value="Genomic_DNA"/>
</dbReference>
<proteinExistence type="predicted"/>
<dbReference type="Pfam" id="PF02754">
    <property type="entry name" value="CCG"/>
    <property type="match status" value="2"/>
</dbReference>
<dbReference type="Gene3D" id="1.10.1060.10">
    <property type="entry name" value="Alpha-helical ferredoxin"/>
    <property type="match status" value="1"/>
</dbReference>
<dbReference type="GO" id="GO:0046872">
    <property type="term" value="F:metal ion binding"/>
    <property type="evidence" value="ECO:0007669"/>
    <property type="project" value="UniProtKB-KW"/>
</dbReference>
<dbReference type="InterPro" id="IPR009051">
    <property type="entry name" value="Helical_ferredxn"/>
</dbReference>
<dbReference type="SUPFAM" id="SSF46548">
    <property type="entry name" value="alpha-helical ferredoxin"/>
    <property type="match status" value="1"/>
</dbReference>
<evidence type="ECO:0000313" key="5">
    <source>
        <dbReference type="EMBL" id="HDY59425.1"/>
    </source>
</evidence>
<sequence length="396" mass="45369">MSNLLKLNPEIRELLLEQGADDAIKCYECGRCMAACPWNMLDGVNYTTYQFPDLIRLGAILCSEEKEAICQETNEVFRCVGCDSCLYECPRKVNISNILRSARRIMIDFDSYPQELKSLFLRLNSNGNPLGEPQDKRKEWADGLTMPQFTEKLDYLLFVCCITAYDARAKSVARAVAQTLQKAEIKFGINSDKEVCCGEAVRRAGGEKVFIQLFDSNFKMFRDLKVKNTITISPHCYTIFNNEYKNYHNFQSLHYTQVVFEQIKTGRIKPNKPFNKTVVYHDPCTLGRQSGIYEEPREILKSIPELKLVEVPFFNRKNSICCGAGSMGLWREYANEGRLVNLRLQQLLNTGAEVIAVACPYCLQMFEETLKSMDSDIKVMDVSEILWESLKPETNQ</sequence>
<gene>
    <name evidence="5" type="ORF">ENP86_07735</name>
</gene>
<reference evidence="5" key="1">
    <citation type="journal article" date="2020" name="mSystems">
        <title>Genome- and Community-Level Interaction Insights into Carbon Utilization and Element Cycling Functions of Hydrothermarchaeota in Hydrothermal Sediment.</title>
        <authorList>
            <person name="Zhou Z."/>
            <person name="Liu Y."/>
            <person name="Xu W."/>
            <person name="Pan J."/>
            <person name="Luo Z.H."/>
            <person name="Li M."/>
        </authorList>
    </citation>
    <scope>NUCLEOTIDE SEQUENCE [LARGE SCALE GENOMIC DNA]</scope>
    <source>
        <strain evidence="5">SpSt-258</strain>
    </source>
</reference>
<dbReference type="GO" id="GO:0005886">
    <property type="term" value="C:plasma membrane"/>
    <property type="evidence" value="ECO:0007669"/>
    <property type="project" value="TreeGrafter"/>
</dbReference>
<dbReference type="InterPro" id="IPR051460">
    <property type="entry name" value="HdrC_iron-sulfur_subunit"/>
</dbReference>
<dbReference type="InterPro" id="IPR004017">
    <property type="entry name" value="Cys_rich_dom"/>
</dbReference>
<dbReference type="PANTHER" id="PTHR43255">
    <property type="entry name" value="IRON-SULFUR-BINDING OXIDOREDUCTASE FADF-RELATED-RELATED"/>
    <property type="match status" value="1"/>
</dbReference>
<dbReference type="InterPro" id="IPR017900">
    <property type="entry name" value="4Fe4S_Fe_S_CS"/>
</dbReference>
<feature type="domain" description="4Fe-4S ferredoxin-type" evidence="4">
    <location>
        <begin position="16"/>
        <end position="46"/>
    </location>
</feature>
<dbReference type="PROSITE" id="PS51379">
    <property type="entry name" value="4FE4S_FER_2"/>
    <property type="match status" value="1"/>
</dbReference>
<accession>A0A7V0Z6A8</accession>
<name>A0A7V0Z6A8_UNCW3</name>
<organism evidence="5">
    <name type="scientific">candidate division WOR-3 bacterium</name>
    <dbReference type="NCBI Taxonomy" id="2052148"/>
    <lineage>
        <taxon>Bacteria</taxon>
        <taxon>Bacteria division WOR-3</taxon>
    </lineage>
</organism>
<evidence type="ECO:0000256" key="3">
    <source>
        <dbReference type="ARBA" id="ARBA00023014"/>
    </source>
</evidence>
<dbReference type="GO" id="GO:0016491">
    <property type="term" value="F:oxidoreductase activity"/>
    <property type="evidence" value="ECO:0007669"/>
    <property type="project" value="UniProtKB-ARBA"/>
</dbReference>
<protein>
    <submittedName>
        <fullName evidence="5">(Fe-S)-binding protein</fullName>
    </submittedName>
</protein>
<dbReference type="GO" id="GO:0051536">
    <property type="term" value="F:iron-sulfur cluster binding"/>
    <property type="evidence" value="ECO:0007669"/>
    <property type="project" value="UniProtKB-KW"/>
</dbReference>
<dbReference type="PROSITE" id="PS00198">
    <property type="entry name" value="4FE4S_FER_1"/>
    <property type="match status" value="1"/>
</dbReference>
<keyword evidence="2" id="KW-0408">Iron</keyword>
<dbReference type="PANTHER" id="PTHR43255:SF2">
    <property type="entry name" value="HETERODISULFIDE REDUCTASE RELATED PROTEIN"/>
    <property type="match status" value="1"/>
</dbReference>
<dbReference type="InterPro" id="IPR017896">
    <property type="entry name" value="4Fe4S_Fe-S-bd"/>
</dbReference>
<evidence type="ECO:0000256" key="1">
    <source>
        <dbReference type="ARBA" id="ARBA00022723"/>
    </source>
</evidence>
<evidence type="ECO:0000256" key="2">
    <source>
        <dbReference type="ARBA" id="ARBA00023004"/>
    </source>
</evidence>
<keyword evidence="1" id="KW-0479">Metal-binding</keyword>